<dbReference type="PANTHER" id="PTHR43798:SF5">
    <property type="entry name" value="MONOACYLGLYCEROL LIPASE ABHD6"/>
    <property type="match status" value="1"/>
</dbReference>
<dbReference type="InterPro" id="IPR000073">
    <property type="entry name" value="AB_hydrolase_1"/>
</dbReference>
<dbReference type="GO" id="GO:0016020">
    <property type="term" value="C:membrane"/>
    <property type="evidence" value="ECO:0007669"/>
    <property type="project" value="TreeGrafter"/>
</dbReference>
<dbReference type="PANTHER" id="PTHR43798">
    <property type="entry name" value="MONOACYLGLYCEROL LIPASE"/>
    <property type="match status" value="1"/>
</dbReference>
<gene>
    <name evidence="2" type="ORF">EWM57_01985</name>
</gene>
<dbReference type="EMBL" id="SEWE01000003">
    <property type="protein sequence ID" value="RYU83738.1"/>
    <property type="molecule type" value="Genomic_DNA"/>
</dbReference>
<dbReference type="Gene3D" id="3.40.50.1820">
    <property type="entry name" value="alpha/beta hydrolase"/>
    <property type="match status" value="1"/>
</dbReference>
<feature type="domain" description="AB hydrolase-1" evidence="1">
    <location>
        <begin position="22"/>
        <end position="243"/>
    </location>
</feature>
<sequence>MELQIKEKDGFSYVDEGTGEVLLLLHGLFGALSNWEDVVREFSPDYRVIIPLLPIYDMPLTKAGVPGLMNYVEDFLAAIGLTEPTTVLGNSLGGHVALVYALRNPARVRRLVLTGSSGLFEDSMGGSFPKRGNYAFVQERVGYTFYDPTLATKELVDEVFNVTNSNAKCLRIISIARSAQRHNLGKDLGGIKVPTLLVWGLNDTITPPPVAHEFNRLIAGSELRFLDHCGHAPMMERPREFNAYLRQFLHRTAPQPAVVAA</sequence>
<dbReference type="InterPro" id="IPR050266">
    <property type="entry name" value="AB_hydrolase_sf"/>
</dbReference>
<protein>
    <submittedName>
        <fullName evidence="2">Alpha/beta fold hydrolase</fullName>
    </submittedName>
</protein>
<dbReference type="SUPFAM" id="SSF53474">
    <property type="entry name" value="alpha/beta-Hydrolases"/>
    <property type="match status" value="1"/>
</dbReference>
<proteinExistence type="predicted"/>
<evidence type="ECO:0000313" key="2">
    <source>
        <dbReference type="EMBL" id="RYU83738.1"/>
    </source>
</evidence>
<dbReference type="AlphaFoldDB" id="A0A4Q5LFD6"/>
<reference evidence="2 3" key="1">
    <citation type="submission" date="2019-02" db="EMBL/GenBank/DDBJ databases">
        <title>Bacterial novel species isolated from soil.</title>
        <authorList>
            <person name="Jung H.-Y."/>
        </authorList>
    </citation>
    <scope>NUCLEOTIDE SEQUENCE [LARGE SCALE GENOMIC DNA]</scope>
    <source>
        <strain evidence="2 3">1-3-3-3</strain>
    </source>
</reference>
<accession>A0A4Q5LFD6</accession>
<evidence type="ECO:0000313" key="3">
    <source>
        <dbReference type="Proteomes" id="UP000294155"/>
    </source>
</evidence>
<evidence type="ECO:0000259" key="1">
    <source>
        <dbReference type="Pfam" id="PF12697"/>
    </source>
</evidence>
<dbReference type="RefSeq" id="WP_129919452.1">
    <property type="nucleotide sequence ID" value="NZ_SEWE01000003.1"/>
</dbReference>
<comment type="caution">
    <text evidence="2">The sequence shown here is derived from an EMBL/GenBank/DDBJ whole genome shotgun (WGS) entry which is preliminary data.</text>
</comment>
<dbReference type="Proteomes" id="UP000294155">
    <property type="component" value="Unassembled WGS sequence"/>
</dbReference>
<organism evidence="2 3">
    <name type="scientific">Hymenobacter persicinus</name>
    <dbReference type="NCBI Taxonomy" id="2025506"/>
    <lineage>
        <taxon>Bacteria</taxon>
        <taxon>Pseudomonadati</taxon>
        <taxon>Bacteroidota</taxon>
        <taxon>Cytophagia</taxon>
        <taxon>Cytophagales</taxon>
        <taxon>Hymenobacteraceae</taxon>
        <taxon>Hymenobacter</taxon>
    </lineage>
</organism>
<dbReference type="InterPro" id="IPR029058">
    <property type="entry name" value="AB_hydrolase_fold"/>
</dbReference>
<name>A0A4Q5LFD6_9BACT</name>
<dbReference type="OrthoDB" id="9780932at2"/>
<keyword evidence="3" id="KW-1185">Reference proteome</keyword>
<dbReference type="Pfam" id="PF12697">
    <property type="entry name" value="Abhydrolase_6"/>
    <property type="match status" value="1"/>
</dbReference>
<dbReference type="PRINTS" id="PR00111">
    <property type="entry name" value="ABHYDROLASE"/>
</dbReference>
<dbReference type="GO" id="GO:0046464">
    <property type="term" value="P:acylglycerol catabolic process"/>
    <property type="evidence" value="ECO:0007669"/>
    <property type="project" value="TreeGrafter"/>
</dbReference>
<keyword evidence="2" id="KW-0378">Hydrolase</keyword>
<dbReference type="GO" id="GO:0047372">
    <property type="term" value="F:monoacylglycerol lipase activity"/>
    <property type="evidence" value="ECO:0007669"/>
    <property type="project" value="TreeGrafter"/>
</dbReference>